<feature type="transmembrane region" description="Helical" evidence="1">
    <location>
        <begin position="155"/>
        <end position="175"/>
    </location>
</feature>
<dbReference type="Proteomes" id="UP000544110">
    <property type="component" value="Unassembled WGS sequence"/>
</dbReference>
<evidence type="ECO:0008006" key="4">
    <source>
        <dbReference type="Google" id="ProtNLM"/>
    </source>
</evidence>
<feature type="transmembrane region" description="Helical" evidence="1">
    <location>
        <begin position="182"/>
        <end position="202"/>
    </location>
</feature>
<keyword evidence="1" id="KW-1133">Transmembrane helix</keyword>
<dbReference type="AlphaFoldDB" id="A0A7Y9UKQ6"/>
<evidence type="ECO:0000256" key="1">
    <source>
        <dbReference type="SAM" id="Phobius"/>
    </source>
</evidence>
<proteinExistence type="predicted"/>
<feature type="transmembrane region" description="Helical" evidence="1">
    <location>
        <begin position="100"/>
        <end position="122"/>
    </location>
</feature>
<name>A0A7Y9UKQ6_9ACTN</name>
<protein>
    <recommendedName>
        <fullName evidence="4">DoxX protein</fullName>
    </recommendedName>
</protein>
<reference evidence="2 3" key="1">
    <citation type="submission" date="2020-07" db="EMBL/GenBank/DDBJ databases">
        <title>Sequencing the genomes of 1000 actinobacteria strains.</title>
        <authorList>
            <person name="Klenk H.-P."/>
        </authorList>
    </citation>
    <scope>NUCLEOTIDE SEQUENCE [LARGE SCALE GENOMIC DNA]</scope>
    <source>
        <strain evidence="2 3">DSM 24552</strain>
    </source>
</reference>
<comment type="caution">
    <text evidence="2">The sequence shown here is derived from an EMBL/GenBank/DDBJ whole genome shotgun (WGS) entry which is preliminary data.</text>
</comment>
<accession>A0A7Y9UKQ6</accession>
<keyword evidence="1" id="KW-0812">Transmembrane</keyword>
<sequence length="339" mass="35422">MPLLAPVLLPTHERWFVESRPAGDWSFFFSPLPLALTAAVVVVTVAWRFVALRVRGPELRVLQPLEQLVPWVPRLLGIHLGVALLALAATGAFLTPSIDHLDGVVGASLLLLEAALGVWLVTGVRLRPAAGLVLALGPALAVVAGPVALGECANLAAVAAFLLVLPPSADAHGAVRATPAQLRLALLLLRLGVGAALIVLAFSEKLTNPAMAIDTLERYPALDVFALVGLDVAPATFVAVAGATELLFGLLVLSCALPQVAVLVAMVPFNATLLIFGQTEMVGHLPVYGVFLALLVYGSSPVTAEAVRWLPRADLRPRRSAVGDRSQVREGGLVEVGQG</sequence>
<keyword evidence="1" id="KW-0472">Membrane</keyword>
<feature type="transmembrane region" description="Helical" evidence="1">
    <location>
        <begin position="247"/>
        <end position="267"/>
    </location>
</feature>
<evidence type="ECO:0000313" key="2">
    <source>
        <dbReference type="EMBL" id="NYG55633.1"/>
    </source>
</evidence>
<feature type="transmembrane region" description="Helical" evidence="1">
    <location>
        <begin position="25"/>
        <end position="50"/>
    </location>
</feature>
<organism evidence="2 3">
    <name type="scientific">Nocardioides perillae</name>
    <dbReference type="NCBI Taxonomy" id="1119534"/>
    <lineage>
        <taxon>Bacteria</taxon>
        <taxon>Bacillati</taxon>
        <taxon>Actinomycetota</taxon>
        <taxon>Actinomycetes</taxon>
        <taxon>Propionibacteriales</taxon>
        <taxon>Nocardioidaceae</taxon>
        <taxon>Nocardioides</taxon>
    </lineage>
</organism>
<feature type="transmembrane region" description="Helical" evidence="1">
    <location>
        <begin position="71"/>
        <end position="94"/>
    </location>
</feature>
<gene>
    <name evidence="2" type="ORF">BJ989_001937</name>
</gene>
<feature type="transmembrane region" description="Helical" evidence="1">
    <location>
        <begin position="287"/>
        <end position="310"/>
    </location>
</feature>
<feature type="transmembrane region" description="Helical" evidence="1">
    <location>
        <begin position="129"/>
        <end position="149"/>
    </location>
</feature>
<feature type="transmembrane region" description="Helical" evidence="1">
    <location>
        <begin position="222"/>
        <end position="240"/>
    </location>
</feature>
<keyword evidence="3" id="KW-1185">Reference proteome</keyword>
<dbReference type="RefSeq" id="WP_179518044.1">
    <property type="nucleotide sequence ID" value="NZ_JACCAC010000001.1"/>
</dbReference>
<evidence type="ECO:0000313" key="3">
    <source>
        <dbReference type="Proteomes" id="UP000544110"/>
    </source>
</evidence>
<dbReference type="EMBL" id="JACCAC010000001">
    <property type="protein sequence ID" value="NYG55633.1"/>
    <property type="molecule type" value="Genomic_DNA"/>
</dbReference>